<dbReference type="HAMAP" id="MF_00021">
    <property type="entry name" value="ThiI"/>
    <property type="match status" value="1"/>
</dbReference>
<dbReference type="PANTHER" id="PTHR43209:SF1">
    <property type="entry name" value="TRNA SULFURTRANSFERASE"/>
    <property type="match status" value="1"/>
</dbReference>
<keyword evidence="5" id="KW-0547">Nucleotide-binding</keyword>
<dbReference type="InterPro" id="IPR020536">
    <property type="entry name" value="ThiI_AANH"/>
</dbReference>
<evidence type="ECO:0000256" key="6">
    <source>
        <dbReference type="ARBA" id="ARBA00022840"/>
    </source>
</evidence>
<evidence type="ECO:0000256" key="1">
    <source>
        <dbReference type="ARBA" id="ARBA00004496"/>
    </source>
</evidence>
<keyword evidence="6" id="KW-0067">ATP-binding</keyword>
<keyword evidence="8" id="KW-0784">Thiamine biosynthesis</keyword>
<dbReference type="SMART" id="SM00981">
    <property type="entry name" value="THUMP"/>
    <property type="match status" value="1"/>
</dbReference>
<evidence type="ECO:0000313" key="10">
    <source>
        <dbReference type="EMBL" id="CUV02735.1"/>
    </source>
</evidence>
<dbReference type="SUPFAM" id="SSF52402">
    <property type="entry name" value="Adenine nucleotide alpha hydrolases-like"/>
    <property type="match status" value="1"/>
</dbReference>
<dbReference type="GO" id="GO:0009228">
    <property type="term" value="P:thiamine biosynthetic process"/>
    <property type="evidence" value="ECO:0007669"/>
    <property type="project" value="UniProtKB-KW"/>
</dbReference>
<sequence length="397" mass="44754">MEKLKSHVIVKTHELALKGKNRPWFMRKLTDNLRIATRGSGVERIWKGQLMVGLTLSDEECWPEVKSRLKEVFGVAKFYKAYELPQDLDGLKARIPELLEGRTFSSFRITTNRADKRFPMNSAEINRDLGTFVKDLTGAKVNLKYPELSIYVDIQTSGFLIYFDEVKAHGGLPVGVSGKVAVMLSGGIDSPVAAWQMMKRGCQAMFVHFHSYPLVDRTSMEKAMDLVEHLNRYQYESNLFMAPLGEIQKKIILTCPPSYRVVLYRRFMVRITEVLARRNRAKAIITGESCGQVASQTLENIAVVDQSAGMPILRPLIGHNKEEIVNMAQNIGTFTTSILPDQDCCTLFVPKHPETKADLDTVLRLEESLSVDEIVKDAVENTERRNFASPEAAALAR</sequence>
<dbReference type="InterPro" id="IPR049962">
    <property type="entry name" value="THUMP_ThiI"/>
</dbReference>
<name>A0A160VBB7_9ZZZZ</name>
<dbReference type="FunFam" id="3.40.50.620:FF:000053">
    <property type="entry name" value="Probable tRNA sulfurtransferase"/>
    <property type="match status" value="1"/>
</dbReference>
<dbReference type="GO" id="GO:0016783">
    <property type="term" value="F:sulfurtransferase activity"/>
    <property type="evidence" value="ECO:0007669"/>
    <property type="project" value="InterPro"/>
</dbReference>
<dbReference type="Pfam" id="PF22025">
    <property type="entry name" value="ThiI_fer"/>
    <property type="match status" value="1"/>
</dbReference>
<dbReference type="InterPro" id="IPR050102">
    <property type="entry name" value="tRNA_sulfurtransferase_ThiI"/>
</dbReference>
<feature type="domain" description="THUMP" evidence="9">
    <location>
        <begin position="63"/>
        <end position="165"/>
    </location>
</feature>
<dbReference type="NCBIfam" id="TIGR00342">
    <property type="entry name" value="tRNA uracil 4-sulfurtransferase ThiI"/>
    <property type="match status" value="1"/>
</dbReference>
<dbReference type="GO" id="GO:0004810">
    <property type="term" value="F:CCA tRNA nucleotidyltransferase activity"/>
    <property type="evidence" value="ECO:0007669"/>
    <property type="project" value="InterPro"/>
</dbReference>
<evidence type="ECO:0000256" key="7">
    <source>
        <dbReference type="ARBA" id="ARBA00022884"/>
    </source>
</evidence>
<evidence type="ECO:0000259" key="9">
    <source>
        <dbReference type="PROSITE" id="PS51165"/>
    </source>
</evidence>
<keyword evidence="4" id="KW-0808">Transferase</keyword>
<dbReference type="GO" id="GO:0005524">
    <property type="term" value="F:ATP binding"/>
    <property type="evidence" value="ECO:0007669"/>
    <property type="project" value="UniProtKB-KW"/>
</dbReference>
<comment type="subcellular location">
    <subcellularLocation>
        <location evidence="1">Cytoplasm</location>
    </subcellularLocation>
</comment>
<evidence type="ECO:0000256" key="4">
    <source>
        <dbReference type="ARBA" id="ARBA00022679"/>
    </source>
</evidence>
<dbReference type="GO" id="GO:0052837">
    <property type="term" value="P:thiazole biosynthetic process"/>
    <property type="evidence" value="ECO:0007669"/>
    <property type="project" value="TreeGrafter"/>
</dbReference>
<keyword evidence="7" id="KW-0694">RNA-binding</keyword>
<evidence type="ECO:0000256" key="3">
    <source>
        <dbReference type="ARBA" id="ARBA00022555"/>
    </source>
</evidence>
<dbReference type="SUPFAM" id="SSF143437">
    <property type="entry name" value="THUMP domain-like"/>
    <property type="match status" value="1"/>
</dbReference>
<dbReference type="InterPro" id="IPR003720">
    <property type="entry name" value="tRNA_STrfase"/>
</dbReference>
<organism evidence="10">
    <name type="scientific">hydrothermal vent metagenome</name>
    <dbReference type="NCBI Taxonomy" id="652676"/>
    <lineage>
        <taxon>unclassified sequences</taxon>
        <taxon>metagenomes</taxon>
        <taxon>ecological metagenomes</taxon>
    </lineage>
</organism>
<dbReference type="InterPro" id="IPR054173">
    <property type="entry name" value="ThiI_fer"/>
</dbReference>
<protein>
    <submittedName>
        <fullName evidence="10">tRNA S(4)U 4-thiouridine synthase (Former ThiI)</fullName>
    </submittedName>
</protein>
<dbReference type="GO" id="GO:0000049">
    <property type="term" value="F:tRNA binding"/>
    <property type="evidence" value="ECO:0007669"/>
    <property type="project" value="UniProtKB-KW"/>
</dbReference>
<dbReference type="AlphaFoldDB" id="A0A160VBB7"/>
<dbReference type="Pfam" id="PF02568">
    <property type="entry name" value="ThiI"/>
    <property type="match status" value="1"/>
</dbReference>
<dbReference type="CDD" id="cd01712">
    <property type="entry name" value="PPase_ThiI"/>
    <property type="match status" value="1"/>
</dbReference>
<proteinExistence type="inferred from homology"/>
<accession>A0A160VBB7</accession>
<dbReference type="GO" id="GO:0005829">
    <property type="term" value="C:cytosol"/>
    <property type="evidence" value="ECO:0007669"/>
    <property type="project" value="TreeGrafter"/>
</dbReference>
<keyword evidence="3" id="KW-0820">tRNA-binding</keyword>
<dbReference type="Gene3D" id="3.40.50.620">
    <property type="entry name" value="HUPs"/>
    <property type="match status" value="1"/>
</dbReference>
<keyword evidence="2" id="KW-0963">Cytoplasm</keyword>
<dbReference type="InterPro" id="IPR014729">
    <property type="entry name" value="Rossmann-like_a/b/a_fold"/>
</dbReference>
<dbReference type="InterPro" id="IPR049961">
    <property type="entry name" value="ThiI_N"/>
</dbReference>
<gene>
    <name evidence="10" type="ORF">MGWOODY_Clf1401</name>
</gene>
<dbReference type="CDD" id="cd11716">
    <property type="entry name" value="THUMP_ThiI"/>
    <property type="match status" value="1"/>
</dbReference>
<dbReference type="GO" id="GO:0002937">
    <property type="term" value="P:tRNA 4-thiouridine biosynthesis"/>
    <property type="evidence" value="ECO:0007669"/>
    <property type="project" value="TreeGrafter"/>
</dbReference>
<dbReference type="PANTHER" id="PTHR43209">
    <property type="entry name" value="TRNA SULFURTRANSFERASE"/>
    <property type="match status" value="1"/>
</dbReference>
<dbReference type="InterPro" id="IPR004114">
    <property type="entry name" value="THUMP_dom"/>
</dbReference>
<evidence type="ECO:0000256" key="8">
    <source>
        <dbReference type="ARBA" id="ARBA00022977"/>
    </source>
</evidence>
<dbReference type="Pfam" id="PF02926">
    <property type="entry name" value="THUMP"/>
    <property type="match status" value="1"/>
</dbReference>
<dbReference type="Gene3D" id="3.30.2130.30">
    <property type="match status" value="1"/>
</dbReference>
<evidence type="ECO:0000256" key="5">
    <source>
        <dbReference type="ARBA" id="ARBA00022741"/>
    </source>
</evidence>
<dbReference type="PROSITE" id="PS51165">
    <property type="entry name" value="THUMP"/>
    <property type="match status" value="1"/>
</dbReference>
<reference evidence="10" key="1">
    <citation type="submission" date="2015-10" db="EMBL/GenBank/DDBJ databases">
        <authorList>
            <person name="Gilbert D.G."/>
        </authorList>
    </citation>
    <scope>NUCLEOTIDE SEQUENCE</scope>
</reference>
<evidence type="ECO:0000256" key="2">
    <source>
        <dbReference type="ARBA" id="ARBA00022490"/>
    </source>
</evidence>
<dbReference type="EMBL" id="FAXA01000297">
    <property type="protein sequence ID" value="CUV02735.1"/>
    <property type="molecule type" value="Genomic_DNA"/>
</dbReference>